<evidence type="ECO:0000256" key="4">
    <source>
        <dbReference type="ARBA" id="ARBA00022505"/>
    </source>
</evidence>
<dbReference type="InterPro" id="IPR036688">
    <property type="entry name" value="MoeA_C_domain_IV_sf"/>
</dbReference>
<dbReference type="Pfam" id="PF03453">
    <property type="entry name" value="MoeA_N"/>
    <property type="match status" value="1"/>
</dbReference>
<evidence type="ECO:0000259" key="8">
    <source>
        <dbReference type="SMART" id="SM00852"/>
    </source>
</evidence>
<dbReference type="AlphaFoldDB" id="A0A3N0IXD3"/>
<comment type="pathway">
    <text evidence="2 7">Cofactor biosynthesis; molybdopterin biosynthesis.</text>
</comment>
<dbReference type="EC" id="2.10.1.1" evidence="7"/>
<organism evidence="10 12">
    <name type="scientific">Eggerthella sinensis</name>
    <dbReference type="NCBI Taxonomy" id="242230"/>
    <lineage>
        <taxon>Bacteria</taxon>
        <taxon>Bacillati</taxon>
        <taxon>Actinomycetota</taxon>
        <taxon>Coriobacteriia</taxon>
        <taxon>Eggerthellales</taxon>
        <taxon>Eggerthellaceae</taxon>
        <taxon>Eggerthella</taxon>
    </lineage>
</organism>
<dbReference type="InterPro" id="IPR038987">
    <property type="entry name" value="MoeA-like"/>
</dbReference>
<dbReference type="InterPro" id="IPR005110">
    <property type="entry name" value="MoeA_linker/N"/>
</dbReference>
<dbReference type="GO" id="GO:0046872">
    <property type="term" value="F:metal ion binding"/>
    <property type="evidence" value="ECO:0007669"/>
    <property type="project" value="UniProtKB-UniRule"/>
</dbReference>
<dbReference type="Gene3D" id="3.90.105.10">
    <property type="entry name" value="Molybdopterin biosynthesis moea protein, domain 2"/>
    <property type="match status" value="1"/>
</dbReference>
<dbReference type="PANTHER" id="PTHR10192">
    <property type="entry name" value="MOLYBDOPTERIN BIOSYNTHESIS PROTEIN"/>
    <property type="match status" value="1"/>
</dbReference>
<evidence type="ECO:0000313" key="9">
    <source>
        <dbReference type="EMBL" id="RDB65494.1"/>
    </source>
</evidence>
<proteinExistence type="inferred from homology"/>
<dbReference type="Gene3D" id="3.40.980.10">
    <property type="entry name" value="MoaB/Mog-like domain"/>
    <property type="match status" value="1"/>
</dbReference>
<dbReference type="SMART" id="SM00852">
    <property type="entry name" value="MoCF_biosynth"/>
    <property type="match status" value="1"/>
</dbReference>
<gene>
    <name evidence="9" type="ORF">C1876_15535</name>
    <name evidence="10" type="ORF">DMP09_08745</name>
</gene>
<keyword evidence="4 7" id="KW-0500">Molybdenum</keyword>
<evidence type="ECO:0000256" key="5">
    <source>
        <dbReference type="ARBA" id="ARBA00023150"/>
    </source>
</evidence>
<dbReference type="GO" id="GO:0005829">
    <property type="term" value="C:cytosol"/>
    <property type="evidence" value="ECO:0007669"/>
    <property type="project" value="TreeGrafter"/>
</dbReference>
<dbReference type="CDD" id="cd00887">
    <property type="entry name" value="MoeA"/>
    <property type="match status" value="1"/>
</dbReference>
<protein>
    <recommendedName>
        <fullName evidence="7">Molybdopterin molybdenumtransferase</fullName>
        <ecNumber evidence="7">2.10.1.1</ecNumber>
    </recommendedName>
</protein>
<evidence type="ECO:0000256" key="6">
    <source>
        <dbReference type="ARBA" id="ARBA00047317"/>
    </source>
</evidence>
<dbReference type="SUPFAM" id="SSF53218">
    <property type="entry name" value="Molybdenum cofactor biosynthesis proteins"/>
    <property type="match status" value="1"/>
</dbReference>
<comment type="similarity">
    <text evidence="3 7">Belongs to the MoeA family.</text>
</comment>
<keyword evidence="5 7" id="KW-0501">Molybdenum cofactor biosynthesis</keyword>
<sequence>MMKFVYEQSVTRADALREMRERWEPAPRSRVVGLSDACGRVTSEEVRALHSLPVKRSSKRDGIAVRSADFAAGAPDTSSWTRDVDFAQADTGDDFPDAFDAVIAVEHIAYDEHGGLHIVEEPPDLQSGSGVNPCGSIVRAGDVLVAAHTRLTPELVASLAVGGHAQVRVLERPRVAFIPTGSELVPFGAYPQRGQNIEANSLLVSGMVRAWGAEVTCYPVVRDDEEALEAALDRALEAADIVLINGGSSRGEEDFNARLLERRGSYFRHGVRAVPGRPVGMALIEGRPVINVPGPVLAAFLSLDWLVRGLVAQFLGVPVPRRRTVRARLSEPVAKPEAFERLVRVSISGDATGEYVCTPLPQPMTLSQTLRSSDGMLTLPIGSTGAQAGEEFSVELLRPLELIEASWEEGEGLR</sequence>
<keyword evidence="7 10" id="KW-0808">Transferase</keyword>
<evidence type="ECO:0000256" key="1">
    <source>
        <dbReference type="ARBA" id="ARBA00002901"/>
    </source>
</evidence>
<keyword evidence="11" id="KW-1185">Reference proteome</keyword>
<dbReference type="SUPFAM" id="SSF63867">
    <property type="entry name" value="MoeA C-terminal domain-like"/>
    <property type="match status" value="1"/>
</dbReference>
<dbReference type="Pfam" id="PF03454">
    <property type="entry name" value="MoeA_C"/>
    <property type="match status" value="1"/>
</dbReference>
<evidence type="ECO:0000313" key="10">
    <source>
        <dbReference type="EMBL" id="RNM41615.1"/>
    </source>
</evidence>
<dbReference type="SUPFAM" id="SSF63882">
    <property type="entry name" value="MoeA N-terminal region -like"/>
    <property type="match status" value="1"/>
</dbReference>
<dbReference type="InterPro" id="IPR005111">
    <property type="entry name" value="MoeA_C_domain_IV"/>
</dbReference>
<comment type="catalytic activity">
    <reaction evidence="6">
        <text>adenylyl-molybdopterin + molybdate = Mo-molybdopterin + AMP + H(+)</text>
        <dbReference type="Rhea" id="RHEA:35047"/>
        <dbReference type="ChEBI" id="CHEBI:15378"/>
        <dbReference type="ChEBI" id="CHEBI:36264"/>
        <dbReference type="ChEBI" id="CHEBI:62727"/>
        <dbReference type="ChEBI" id="CHEBI:71302"/>
        <dbReference type="ChEBI" id="CHEBI:456215"/>
        <dbReference type="EC" id="2.10.1.1"/>
    </reaction>
</comment>
<keyword evidence="7" id="KW-0460">Magnesium</keyword>
<dbReference type="InterPro" id="IPR036425">
    <property type="entry name" value="MoaB/Mog-like_dom_sf"/>
</dbReference>
<evidence type="ECO:0000256" key="7">
    <source>
        <dbReference type="RuleBase" id="RU365090"/>
    </source>
</evidence>
<evidence type="ECO:0000256" key="2">
    <source>
        <dbReference type="ARBA" id="ARBA00005046"/>
    </source>
</evidence>
<comment type="cofactor">
    <cofactor evidence="7">
        <name>Mg(2+)</name>
        <dbReference type="ChEBI" id="CHEBI:18420"/>
    </cofactor>
</comment>
<keyword evidence="7" id="KW-0479">Metal-binding</keyword>
<comment type="caution">
    <text evidence="10">The sequence shown here is derived from an EMBL/GenBank/DDBJ whole genome shotgun (WGS) entry which is preliminary data.</text>
</comment>
<dbReference type="OrthoDB" id="3196725at2"/>
<dbReference type="EMBL" id="PPTT01000036">
    <property type="protein sequence ID" value="RDB65494.1"/>
    <property type="molecule type" value="Genomic_DNA"/>
</dbReference>
<reference evidence="10" key="3">
    <citation type="journal article" date="2019" name="Microbiol. Resour. Announc.">
        <title>Draft Genome Sequences of Type Strains of Gordonibacter faecihominis, Paraeggerthella hongkongensis, Parvibacter caecicola,Slackia equolifaciens, Slackia faecicanis, and Slackia isoflavoniconvertens.</title>
        <authorList>
            <person name="Danylec N."/>
            <person name="Stoll D.A."/>
            <person name="Dotsch A."/>
            <person name="Huch M."/>
        </authorList>
    </citation>
    <scope>NUCLEOTIDE SEQUENCE</scope>
    <source>
        <strain evidence="10">DSM 16107</strain>
    </source>
</reference>
<accession>A0A3N0IXD3</accession>
<evidence type="ECO:0000313" key="12">
    <source>
        <dbReference type="Proteomes" id="UP000270112"/>
    </source>
</evidence>
<dbReference type="Gene3D" id="2.40.340.10">
    <property type="entry name" value="MoeA, C-terminal, domain IV"/>
    <property type="match status" value="1"/>
</dbReference>
<reference evidence="9 11" key="1">
    <citation type="journal article" date="2018" name="Elife">
        <title>Discovery and characterization of a prevalent human gut bacterial enzyme sufficient for the inactivation of a family of plant toxins.</title>
        <authorList>
            <person name="Koppel N."/>
            <person name="Bisanz J.E."/>
            <person name="Pandelia M.E."/>
            <person name="Turnbaugh P.J."/>
            <person name="Balskus E.P."/>
        </authorList>
    </citation>
    <scope>NUCLEOTIDE SEQUENCE [LARGE SCALE GENOMIC DNA]</scope>
    <source>
        <strain evidence="9 11">DSM 16107</strain>
    </source>
</reference>
<dbReference type="Proteomes" id="UP000253817">
    <property type="component" value="Unassembled WGS sequence"/>
</dbReference>
<dbReference type="InterPro" id="IPR036135">
    <property type="entry name" value="MoeA_linker/N_sf"/>
</dbReference>
<dbReference type="UniPathway" id="UPA00344"/>
<dbReference type="Gene3D" id="2.170.190.11">
    <property type="entry name" value="Molybdopterin biosynthesis moea protein, domain 3"/>
    <property type="match status" value="1"/>
</dbReference>
<evidence type="ECO:0000256" key="3">
    <source>
        <dbReference type="ARBA" id="ARBA00010763"/>
    </source>
</evidence>
<dbReference type="GO" id="GO:0006777">
    <property type="term" value="P:Mo-molybdopterin cofactor biosynthetic process"/>
    <property type="evidence" value="ECO:0007669"/>
    <property type="project" value="UniProtKB-UniRule"/>
</dbReference>
<evidence type="ECO:0000313" key="11">
    <source>
        <dbReference type="Proteomes" id="UP000253817"/>
    </source>
</evidence>
<comment type="function">
    <text evidence="1 7">Catalyzes the insertion of molybdate into adenylated molybdopterin with the concomitant release of AMP.</text>
</comment>
<reference evidence="12" key="2">
    <citation type="submission" date="2018-05" db="EMBL/GenBank/DDBJ databases">
        <title>Genome Sequencing of selected type strains of the family Eggerthellaceae.</title>
        <authorList>
            <person name="Danylec N."/>
            <person name="Stoll D.A."/>
            <person name="Doetsch A."/>
            <person name="Huch M."/>
        </authorList>
    </citation>
    <scope>NUCLEOTIDE SEQUENCE [LARGE SCALE GENOMIC DNA]</scope>
    <source>
        <strain evidence="12">DSM 16107</strain>
    </source>
</reference>
<dbReference type="PANTHER" id="PTHR10192:SF16">
    <property type="entry name" value="MOLYBDOPTERIN MOLYBDENUMTRANSFERASE"/>
    <property type="match status" value="1"/>
</dbReference>
<dbReference type="Pfam" id="PF00994">
    <property type="entry name" value="MoCF_biosynth"/>
    <property type="match status" value="1"/>
</dbReference>
<dbReference type="Proteomes" id="UP000270112">
    <property type="component" value="Unassembled WGS sequence"/>
</dbReference>
<dbReference type="EMBL" id="QICC01000031">
    <property type="protein sequence ID" value="RNM41615.1"/>
    <property type="molecule type" value="Genomic_DNA"/>
</dbReference>
<name>A0A3N0IXD3_9ACTN</name>
<feature type="domain" description="MoaB/Mog" evidence="8">
    <location>
        <begin position="176"/>
        <end position="313"/>
    </location>
</feature>
<dbReference type="RefSeq" id="WP_114547634.1">
    <property type="nucleotide sequence ID" value="NZ_CALJMG010000087.1"/>
</dbReference>
<dbReference type="GO" id="GO:0061599">
    <property type="term" value="F:molybdopterin molybdotransferase activity"/>
    <property type="evidence" value="ECO:0007669"/>
    <property type="project" value="UniProtKB-UniRule"/>
</dbReference>
<dbReference type="InterPro" id="IPR001453">
    <property type="entry name" value="MoaB/Mog_dom"/>
</dbReference>